<gene>
    <name evidence="1" type="ORF">ACFQ4G_21335</name>
</gene>
<name>A0ABW3X7A9_9HYPH</name>
<dbReference type="EMBL" id="JBHTND010000053">
    <property type="protein sequence ID" value="MFD1304108.1"/>
    <property type="molecule type" value="Genomic_DNA"/>
</dbReference>
<sequence length="159" mass="17942">MGNESSDYIDELRRKIKSSEFGFLIADDVLEGVLQNGYGHVLLPPVAPPFPMQWDGYSGSMERILDEIEAEEDLWVRALMLLNSRVDGKCERSRRLILSVAGELGVGLVLQGRLYPPDPKKPKTYPPWWPGHVEKHSIPLKDYGNLFDDFGIDTSADKL</sequence>
<evidence type="ECO:0000313" key="1">
    <source>
        <dbReference type="EMBL" id="MFD1304108.1"/>
    </source>
</evidence>
<evidence type="ECO:0000313" key="2">
    <source>
        <dbReference type="Proteomes" id="UP001597176"/>
    </source>
</evidence>
<protein>
    <submittedName>
        <fullName evidence="1">Uncharacterized protein</fullName>
    </submittedName>
</protein>
<dbReference type="Proteomes" id="UP001597176">
    <property type="component" value="Unassembled WGS sequence"/>
</dbReference>
<dbReference type="RefSeq" id="WP_238209066.1">
    <property type="nucleotide sequence ID" value="NZ_JBHTND010000053.1"/>
</dbReference>
<proteinExistence type="predicted"/>
<keyword evidence="2" id="KW-1185">Reference proteome</keyword>
<organism evidence="1 2">
    <name type="scientific">Methylobacterium marchantiae</name>
    <dbReference type="NCBI Taxonomy" id="600331"/>
    <lineage>
        <taxon>Bacteria</taxon>
        <taxon>Pseudomonadati</taxon>
        <taxon>Pseudomonadota</taxon>
        <taxon>Alphaproteobacteria</taxon>
        <taxon>Hyphomicrobiales</taxon>
        <taxon>Methylobacteriaceae</taxon>
        <taxon>Methylobacterium</taxon>
    </lineage>
</organism>
<reference evidence="2" key="1">
    <citation type="journal article" date="2019" name="Int. J. Syst. Evol. Microbiol.">
        <title>The Global Catalogue of Microorganisms (GCM) 10K type strain sequencing project: providing services to taxonomists for standard genome sequencing and annotation.</title>
        <authorList>
            <consortium name="The Broad Institute Genomics Platform"/>
            <consortium name="The Broad Institute Genome Sequencing Center for Infectious Disease"/>
            <person name="Wu L."/>
            <person name="Ma J."/>
        </authorList>
    </citation>
    <scope>NUCLEOTIDE SEQUENCE [LARGE SCALE GENOMIC DNA]</scope>
    <source>
        <strain evidence="2">CCUG 56108</strain>
    </source>
</reference>
<comment type="caution">
    <text evidence="1">The sequence shown here is derived from an EMBL/GenBank/DDBJ whole genome shotgun (WGS) entry which is preliminary data.</text>
</comment>
<accession>A0ABW3X7A9</accession>